<evidence type="ECO:0000313" key="1">
    <source>
        <dbReference type="EMBL" id="MPN01517.1"/>
    </source>
</evidence>
<proteinExistence type="predicted"/>
<sequence length="194" mass="21256">MTGPTAFAVISVTRDPFLLARQVACGLGTLYPANAVEKIAEPAWYRGREIDHFSQAHWFGRWCRFALGNNEVPETLALAQYPGRMTVRFAFEQQQVAIGAQNGLDRSLPGGVDDFDDFGKPDMTDAFGAEGDTEAIHFGIARGAATQARAAKLLGLVLERCDQLALLATQGDQRRICFFMRFLECHCISAVLVG</sequence>
<organism evidence="1">
    <name type="scientific">bioreactor metagenome</name>
    <dbReference type="NCBI Taxonomy" id="1076179"/>
    <lineage>
        <taxon>unclassified sequences</taxon>
        <taxon>metagenomes</taxon>
        <taxon>ecological metagenomes</taxon>
    </lineage>
</organism>
<accession>A0A645EID1</accession>
<gene>
    <name evidence="1" type="ORF">SDC9_148726</name>
</gene>
<name>A0A645EID1_9ZZZZ</name>
<comment type="caution">
    <text evidence="1">The sequence shown here is derived from an EMBL/GenBank/DDBJ whole genome shotgun (WGS) entry which is preliminary data.</text>
</comment>
<protein>
    <submittedName>
        <fullName evidence="1">Uncharacterized protein</fullName>
    </submittedName>
</protein>
<dbReference type="AlphaFoldDB" id="A0A645EID1"/>
<dbReference type="EMBL" id="VSSQ01047514">
    <property type="protein sequence ID" value="MPN01517.1"/>
    <property type="molecule type" value="Genomic_DNA"/>
</dbReference>
<reference evidence="1" key="1">
    <citation type="submission" date="2019-08" db="EMBL/GenBank/DDBJ databases">
        <authorList>
            <person name="Kucharzyk K."/>
            <person name="Murdoch R.W."/>
            <person name="Higgins S."/>
            <person name="Loffler F."/>
        </authorList>
    </citation>
    <scope>NUCLEOTIDE SEQUENCE</scope>
</reference>